<protein>
    <submittedName>
        <fullName evidence="4">Fructosamine kinase family protein</fullName>
    </submittedName>
</protein>
<dbReference type="PROSITE" id="PS50011">
    <property type="entry name" value="PROTEIN_KINASE_DOM"/>
    <property type="match status" value="1"/>
</dbReference>
<dbReference type="GO" id="GO:0016301">
    <property type="term" value="F:kinase activity"/>
    <property type="evidence" value="ECO:0007669"/>
    <property type="project" value="UniProtKB-KW"/>
</dbReference>
<reference evidence="5" key="1">
    <citation type="submission" date="2023-07" db="EMBL/GenBank/DDBJ databases">
        <title>Novel species isolated from saline lakes on Tibetan Plateau.</title>
        <authorList>
            <person name="Lu H."/>
        </authorList>
    </citation>
    <scope>NUCLEOTIDE SEQUENCE [LARGE SCALE GENOMIC DNA]</scope>
    <source>
        <strain evidence="5">CAK8W</strain>
    </source>
</reference>
<evidence type="ECO:0000313" key="5">
    <source>
        <dbReference type="Proteomes" id="UP001199314"/>
    </source>
</evidence>
<gene>
    <name evidence="4" type="ORF">LB452_11205</name>
</gene>
<dbReference type="Proteomes" id="UP001199314">
    <property type="component" value="Unassembled WGS sequence"/>
</dbReference>
<dbReference type="PIRSF" id="PIRSF006221">
    <property type="entry name" value="Ketosamine-3-kinase"/>
    <property type="match status" value="1"/>
</dbReference>
<proteinExistence type="inferred from homology"/>
<keyword evidence="5" id="KW-1185">Reference proteome</keyword>
<feature type="domain" description="Protein kinase" evidence="3">
    <location>
        <begin position="18"/>
        <end position="282"/>
    </location>
</feature>
<dbReference type="RefSeq" id="WP_224461826.1">
    <property type="nucleotide sequence ID" value="NZ_JAIQZE010000013.1"/>
</dbReference>
<evidence type="ECO:0000256" key="2">
    <source>
        <dbReference type="PIRNR" id="PIRNR006221"/>
    </source>
</evidence>
<keyword evidence="2 4" id="KW-0418">Kinase</keyword>
<name>A0ABS7XKL5_9FLAO</name>
<evidence type="ECO:0000259" key="3">
    <source>
        <dbReference type="PROSITE" id="PS50011"/>
    </source>
</evidence>
<organism evidence="4 5">
    <name type="scientific">Psychroflexus longus</name>
    <dbReference type="NCBI Taxonomy" id="2873596"/>
    <lineage>
        <taxon>Bacteria</taxon>
        <taxon>Pseudomonadati</taxon>
        <taxon>Bacteroidota</taxon>
        <taxon>Flavobacteriia</taxon>
        <taxon>Flavobacteriales</taxon>
        <taxon>Flavobacteriaceae</taxon>
        <taxon>Psychroflexus</taxon>
    </lineage>
</organism>
<comment type="caution">
    <text evidence="4">The sequence shown here is derived from an EMBL/GenBank/DDBJ whole genome shotgun (WGS) entry which is preliminary data.</text>
</comment>
<dbReference type="PANTHER" id="PTHR12149:SF8">
    <property type="entry name" value="PROTEIN-RIBULOSAMINE 3-KINASE"/>
    <property type="match status" value="1"/>
</dbReference>
<keyword evidence="2" id="KW-0808">Transferase</keyword>
<dbReference type="InterPro" id="IPR016477">
    <property type="entry name" value="Fructo-/Ketosamine-3-kinase"/>
</dbReference>
<dbReference type="Gene3D" id="3.90.1200.10">
    <property type="match status" value="1"/>
</dbReference>
<evidence type="ECO:0000256" key="1">
    <source>
        <dbReference type="ARBA" id="ARBA00009460"/>
    </source>
</evidence>
<dbReference type="InterPro" id="IPR000719">
    <property type="entry name" value="Prot_kinase_dom"/>
</dbReference>
<dbReference type="Gene3D" id="3.30.200.20">
    <property type="entry name" value="Phosphorylase Kinase, domain 1"/>
    <property type="match status" value="1"/>
</dbReference>
<evidence type="ECO:0000313" key="4">
    <source>
        <dbReference type="EMBL" id="MBZ9779488.1"/>
    </source>
</evidence>
<accession>A0ABS7XKL5</accession>
<comment type="similarity">
    <text evidence="1 2">Belongs to the fructosamine kinase family.</text>
</comment>
<dbReference type="EMBL" id="JAIQZE010000013">
    <property type="protein sequence ID" value="MBZ9779488.1"/>
    <property type="molecule type" value="Genomic_DNA"/>
</dbReference>
<sequence length="282" mass="32554">MLSVKLKTHLEEGFDFIIKSTQGLSGGDINSVYHIKTKDDQFVVKVNRADAFPEMFQKEAKGLMALRDTGSIDVPQILGFGDFEDSTYLLLEYKEPGKADRQFWELFGHQLATLHQNTREKFGFDEDNYIGSLPQYNRSTSSASEFFIEQRLKPQFEMAKTRGFNFNNLDDFYKKVGQLIPDELPALIHGDLWSGNYLVTSNNKPCLIDPAVAYATREMDLAMMKLFGGFDDRMLKAYQESFPLEDNFEERIPLWQLYYILAHVNLFGGHYYSRAKEIMACY</sequence>
<dbReference type="PANTHER" id="PTHR12149">
    <property type="entry name" value="FRUCTOSAMINE 3 KINASE-RELATED PROTEIN"/>
    <property type="match status" value="1"/>
</dbReference>
<dbReference type="Pfam" id="PF03881">
    <property type="entry name" value="Fructosamin_kin"/>
    <property type="match status" value="1"/>
</dbReference>
<dbReference type="SUPFAM" id="SSF56112">
    <property type="entry name" value="Protein kinase-like (PK-like)"/>
    <property type="match status" value="1"/>
</dbReference>
<dbReference type="InterPro" id="IPR011009">
    <property type="entry name" value="Kinase-like_dom_sf"/>
</dbReference>